<protein>
    <recommendedName>
        <fullName evidence="6">RING-type domain-containing protein</fullName>
    </recommendedName>
</protein>
<dbReference type="InterPro" id="IPR044592">
    <property type="entry name" value="RING1A/B"/>
</dbReference>
<dbReference type="OrthoDB" id="337575at2759"/>
<feature type="compositionally biased region" description="Basic and acidic residues" evidence="5">
    <location>
        <begin position="1"/>
        <end position="10"/>
    </location>
</feature>
<keyword evidence="3" id="KW-0862">Zinc</keyword>
<evidence type="ECO:0000313" key="8">
    <source>
        <dbReference type="Proteomes" id="UP000244005"/>
    </source>
</evidence>
<dbReference type="Gramene" id="Mp1g15380.1">
    <property type="protein sequence ID" value="Mp1g15380.1.cds"/>
    <property type="gene ID" value="Mp1g15380"/>
</dbReference>
<dbReference type="PROSITE" id="PS50089">
    <property type="entry name" value="ZF_RING_2"/>
    <property type="match status" value="1"/>
</dbReference>
<proteinExistence type="predicted"/>
<dbReference type="Proteomes" id="UP000244005">
    <property type="component" value="Unassembled WGS sequence"/>
</dbReference>
<evidence type="ECO:0000256" key="5">
    <source>
        <dbReference type="SAM" id="MobiDB-lite"/>
    </source>
</evidence>
<name>A0A2R6X6L0_MARPO</name>
<keyword evidence="2 4" id="KW-0863">Zinc-finger</keyword>
<dbReference type="CDD" id="cd16531">
    <property type="entry name" value="RING-HC_RING1-like"/>
    <property type="match status" value="1"/>
</dbReference>
<dbReference type="GO" id="GO:0008270">
    <property type="term" value="F:zinc ion binding"/>
    <property type="evidence" value="ECO:0007669"/>
    <property type="project" value="UniProtKB-KW"/>
</dbReference>
<sequence length="577" mass="65244">MRYSLSDKRHPNMGRRTSVMESRRNQTFKAEGLRRAKHCGKHRMTYEKVYRSRDIHEVMRCPICLGILRNTRTVMECLHRFCRECIDKAMRLGRKECPTCRAHCASRRSLRDDPQFDALIAAMFPDIEQIREEESTLLEETLISNRQTQAKIEEAFKRQSEAMARFKRPKSVGSKTRIATYSKGAGCEDERFRDISAVPDLSDAGAKSSISTNVNILHLANNEADVEMEPYHGLRLLSELADQDEFSSLTPTPSLKRIVIKDIDSGMSKSTEVRSQSKRKEDRQRKKCSSVSKCGEELVVMGAPSKENQRGKAMEVSPTPTDDGLLGNGGSITLLQLDCDRMCDEYHDHDKENWTAEGSRSRYESRNGRGGPKFAYESGISSRKEGQTQAKVVTCGSTVHGEIPSVRRPYAKTSTREKLCSRASTLLNHLAAKSRKEKDDEYVIHLQVRPLVNLSDGEDVLLGLEKPYLCCPPQMTIQHLCKYVASKAFGERGGMVELLISTSSHSIGASWLKRAENMEVQVLKEEYTLHYVLSKFCQARGDMILLYRCVELNQRDKARANGEVHVHGPGHYNNGVE</sequence>
<keyword evidence="1" id="KW-0479">Metal-binding</keyword>
<evidence type="ECO:0000313" key="7">
    <source>
        <dbReference type="EMBL" id="PTQ41729.1"/>
    </source>
</evidence>
<dbReference type="PROSITE" id="PS00518">
    <property type="entry name" value="ZF_RING_1"/>
    <property type="match status" value="1"/>
</dbReference>
<feature type="region of interest" description="Disordered" evidence="5">
    <location>
        <begin position="267"/>
        <end position="289"/>
    </location>
</feature>
<feature type="region of interest" description="Disordered" evidence="5">
    <location>
        <begin position="1"/>
        <end position="23"/>
    </location>
</feature>
<dbReference type="PANTHER" id="PTHR46537:SF3">
    <property type="entry name" value="E3 UBIQUITIN-PROTEIN LIGASE RING1A"/>
    <property type="match status" value="1"/>
</dbReference>
<evidence type="ECO:0000256" key="1">
    <source>
        <dbReference type="ARBA" id="ARBA00022723"/>
    </source>
</evidence>
<dbReference type="InterPro" id="IPR001841">
    <property type="entry name" value="Znf_RING"/>
</dbReference>
<accession>A0A2R6X6L0</accession>
<dbReference type="EMBL" id="KZ772705">
    <property type="protein sequence ID" value="PTQ41729.1"/>
    <property type="molecule type" value="Genomic_DNA"/>
</dbReference>
<evidence type="ECO:0000256" key="2">
    <source>
        <dbReference type="ARBA" id="ARBA00022771"/>
    </source>
</evidence>
<feature type="region of interest" description="Disordered" evidence="5">
    <location>
        <begin position="305"/>
        <end position="328"/>
    </location>
</feature>
<dbReference type="InterPro" id="IPR013083">
    <property type="entry name" value="Znf_RING/FYVE/PHD"/>
</dbReference>
<dbReference type="Gene3D" id="3.30.40.10">
    <property type="entry name" value="Zinc/RING finger domain, C3HC4 (zinc finger)"/>
    <property type="match status" value="1"/>
</dbReference>
<gene>
    <name evidence="7" type="ORF">MARPO_0033s0123</name>
</gene>
<dbReference type="AlphaFoldDB" id="A0A2R6X6L0"/>
<dbReference type="SMART" id="SM00184">
    <property type="entry name" value="RING"/>
    <property type="match status" value="1"/>
</dbReference>
<reference evidence="8" key="1">
    <citation type="journal article" date="2017" name="Cell">
        <title>Insights into land plant evolution garnered from the Marchantia polymorpha genome.</title>
        <authorList>
            <person name="Bowman J.L."/>
            <person name="Kohchi T."/>
            <person name="Yamato K.T."/>
            <person name="Jenkins J."/>
            <person name="Shu S."/>
            <person name="Ishizaki K."/>
            <person name="Yamaoka S."/>
            <person name="Nishihama R."/>
            <person name="Nakamura Y."/>
            <person name="Berger F."/>
            <person name="Adam C."/>
            <person name="Aki S.S."/>
            <person name="Althoff F."/>
            <person name="Araki T."/>
            <person name="Arteaga-Vazquez M.A."/>
            <person name="Balasubrmanian S."/>
            <person name="Barry K."/>
            <person name="Bauer D."/>
            <person name="Boehm C.R."/>
            <person name="Briginshaw L."/>
            <person name="Caballero-Perez J."/>
            <person name="Catarino B."/>
            <person name="Chen F."/>
            <person name="Chiyoda S."/>
            <person name="Chovatia M."/>
            <person name="Davies K.M."/>
            <person name="Delmans M."/>
            <person name="Demura T."/>
            <person name="Dierschke T."/>
            <person name="Dolan L."/>
            <person name="Dorantes-Acosta A.E."/>
            <person name="Eklund D.M."/>
            <person name="Florent S.N."/>
            <person name="Flores-Sandoval E."/>
            <person name="Fujiyama A."/>
            <person name="Fukuzawa H."/>
            <person name="Galik B."/>
            <person name="Grimanelli D."/>
            <person name="Grimwood J."/>
            <person name="Grossniklaus U."/>
            <person name="Hamada T."/>
            <person name="Haseloff J."/>
            <person name="Hetherington A.J."/>
            <person name="Higo A."/>
            <person name="Hirakawa Y."/>
            <person name="Hundley H.N."/>
            <person name="Ikeda Y."/>
            <person name="Inoue K."/>
            <person name="Inoue S.I."/>
            <person name="Ishida S."/>
            <person name="Jia Q."/>
            <person name="Kakita M."/>
            <person name="Kanazawa T."/>
            <person name="Kawai Y."/>
            <person name="Kawashima T."/>
            <person name="Kennedy M."/>
            <person name="Kinose K."/>
            <person name="Kinoshita T."/>
            <person name="Kohara Y."/>
            <person name="Koide E."/>
            <person name="Komatsu K."/>
            <person name="Kopischke S."/>
            <person name="Kubo M."/>
            <person name="Kyozuka J."/>
            <person name="Lagercrantz U."/>
            <person name="Lin S.S."/>
            <person name="Lindquist E."/>
            <person name="Lipzen A.M."/>
            <person name="Lu C.W."/>
            <person name="De Luna E."/>
            <person name="Martienssen R.A."/>
            <person name="Minamino N."/>
            <person name="Mizutani M."/>
            <person name="Mizutani M."/>
            <person name="Mochizuki N."/>
            <person name="Monte I."/>
            <person name="Mosher R."/>
            <person name="Nagasaki H."/>
            <person name="Nakagami H."/>
            <person name="Naramoto S."/>
            <person name="Nishitani K."/>
            <person name="Ohtani M."/>
            <person name="Okamoto T."/>
            <person name="Okumura M."/>
            <person name="Phillips J."/>
            <person name="Pollak B."/>
            <person name="Reinders A."/>
            <person name="Rovekamp M."/>
            <person name="Sano R."/>
            <person name="Sawa S."/>
            <person name="Schmid M.W."/>
            <person name="Shirakawa M."/>
            <person name="Solano R."/>
            <person name="Spunde A."/>
            <person name="Suetsugu N."/>
            <person name="Sugano S."/>
            <person name="Sugiyama A."/>
            <person name="Sun R."/>
            <person name="Suzuki Y."/>
            <person name="Takenaka M."/>
            <person name="Takezawa D."/>
            <person name="Tomogane H."/>
            <person name="Tsuzuki M."/>
            <person name="Ueda T."/>
            <person name="Umeda M."/>
            <person name="Ward J.M."/>
            <person name="Watanabe Y."/>
            <person name="Yazaki K."/>
            <person name="Yokoyama R."/>
            <person name="Yoshitake Y."/>
            <person name="Yotsui I."/>
            <person name="Zachgo S."/>
            <person name="Schmutz J."/>
        </authorList>
    </citation>
    <scope>NUCLEOTIDE SEQUENCE [LARGE SCALE GENOMIC DNA]</scope>
    <source>
        <strain evidence="8">Tak-1</strain>
    </source>
</reference>
<dbReference type="Gene3D" id="3.10.20.90">
    <property type="entry name" value="Phosphatidylinositol 3-kinase Catalytic Subunit, Chain A, domain 1"/>
    <property type="match status" value="1"/>
</dbReference>
<dbReference type="InterPro" id="IPR017907">
    <property type="entry name" value="Znf_RING_CS"/>
</dbReference>
<evidence type="ECO:0000259" key="6">
    <source>
        <dbReference type="PROSITE" id="PS50089"/>
    </source>
</evidence>
<organism evidence="7 8">
    <name type="scientific">Marchantia polymorpha</name>
    <name type="common">Common liverwort</name>
    <name type="synonym">Marchantia aquatica</name>
    <dbReference type="NCBI Taxonomy" id="3197"/>
    <lineage>
        <taxon>Eukaryota</taxon>
        <taxon>Viridiplantae</taxon>
        <taxon>Streptophyta</taxon>
        <taxon>Embryophyta</taxon>
        <taxon>Marchantiophyta</taxon>
        <taxon>Marchantiopsida</taxon>
        <taxon>Marchantiidae</taxon>
        <taxon>Marchantiales</taxon>
        <taxon>Marchantiaceae</taxon>
        <taxon>Marchantia</taxon>
    </lineage>
</organism>
<dbReference type="SUPFAM" id="SSF57850">
    <property type="entry name" value="RING/U-box"/>
    <property type="match status" value="1"/>
</dbReference>
<feature type="domain" description="RING-type" evidence="6">
    <location>
        <begin position="61"/>
        <end position="101"/>
    </location>
</feature>
<dbReference type="PANTHER" id="PTHR46537">
    <property type="entry name" value="OS11G0578200 PROTEIN"/>
    <property type="match status" value="1"/>
</dbReference>
<keyword evidence="8" id="KW-1185">Reference proteome</keyword>
<evidence type="ECO:0000256" key="4">
    <source>
        <dbReference type="PROSITE-ProRule" id="PRU00175"/>
    </source>
</evidence>
<dbReference type="Pfam" id="PF13923">
    <property type="entry name" value="zf-C3HC4_2"/>
    <property type="match status" value="1"/>
</dbReference>
<evidence type="ECO:0000256" key="3">
    <source>
        <dbReference type="ARBA" id="ARBA00022833"/>
    </source>
</evidence>